<dbReference type="SUPFAM" id="SSF50965">
    <property type="entry name" value="Galactose oxidase, central domain"/>
    <property type="match status" value="1"/>
</dbReference>
<organism evidence="2 3">
    <name type="scientific">Methylovulum psychrotolerans</name>
    <dbReference type="NCBI Taxonomy" id="1704499"/>
    <lineage>
        <taxon>Bacteria</taxon>
        <taxon>Pseudomonadati</taxon>
        <taxon>Pseudomonadota</taxon>
        <taxon>Gammaproteobacteria</taxon>
        <taxon>Methylococcales</taxon>
        <taxon>Methylococcaceae</taxon>
        <taxon>Methylovulum</taxon>
    </lineage>
</organism>
<keyword evidence="3" id="KW-1185">Reference proteome</keyword>
<dbReference type="InterPro" id="IPR015915">
    <property type="entry name" value="Kelch-typ_b-propeller"/>
</dbReference>
<evidence type="ECO:0000256" key="1">
    <source>
        <dbReference type="SAM" id="SignalP"/>
    </source>
</evidence>
<name>A0A1Z4BVV0_9GAMM</name>
<proteinExistence type="predicted"/>
<dbReference type="KEGG" id="mpsy:CEK71_04425"/>
<feature type="chain" id="PRO_5012893458" evidence="1">
    <location>
        <begin position="32"/>
        <end position="531"/>
    </location>
</feature>
<dbReference type="Gene3D" id="2.120.10.80">
    <property type="entry name" value="Kelch-type beta propeller"/>
    <property type="match status" value="1"/>
</dbReference>
<keyword evidence="1" id="KW-0732">Signal</keyword>
<feature type="signal peptide" evidence="1">
    <location>
        <begin position="1"/>
        <end position="31"/>
    </location>
</feature>
<reference evidence="2 3" key="1">
    <citation type="submission" date="2017-06" db="EMBL/GenBank/DDBJ databases">
        <title>Genome Sequencing of the methanotroph Methylovulum psychrotolerants str. HV10-M2 isolated from a high-altitude environment.</title>
        <authorList>
            <person name="Mateos-Rivera A."/>
        </authorList>
    </citation>
    <scope>NUCLEOTIDE SEQUENCE [LARGE SCALE GENOMIC DNA]</scope>
    <source>
        <strain evidence="2 3">HV10_M2</strain>
    </source>
</reference>
<dbReference type="Proteomes" id="UP000197019">
    <property type="component" value="Chromosome"/>
</dbReference>
<protein>
    <submittedName>
        <fullName evidence="2">Uncharacterized protein</fullName>
    </submittedName>
</protein>
<gene>
    <name evidence="2" type="ORF">CEK71_04425</name>
</gene>
<sequence length="531" mass="59793">MPNKDCLFTYRRQPLLLLAMMPLLCAFNVEAQIKITSPFEVVSATPVDHTQDWVNQCEAAYKTSLQSRFPKTWQSVFNRNKTKQCTEYNIAYKATIYNDGTRPLLDVTGTASSLSSNVTVTQAKATFGSLTANSSATADPAFQITANGFVDASQPHVNMKFSFRQNPLYLGKNFPVNTWVKVSSIKTDWWRSYHASMVVSKQTGNLITYGSETHGTYDNSVREFNTDTLSWTTHYPATTFDTYQLDAKGQAISGSLANPMPWAMHTYDEVAYDPMTNNLVVAAIDPHSWYAFQKFPNAIHPTWLYDLNNKSWHTFANQGATDPTKVPSLFASSTEYDPLRNVIWALIPGTSNDWNGQLWFMNSKRDAWVKVPNPVGGLPTSQIQIHTNMVRDSVRDKLVVFGNYAKQNTKIAVYSPNIDPAVAGSWEVRQPSGDVITPDDQIPVDYDTKQGVFLLLPSQGTTEDPSDTVVYDPDKNSYINIPNAKQIPNADLNSLNFMLKYSPKMKMFFLITGRWYTTTTVWAFKLDYSKL</sequence>
<evidence type="ECO:0000313" key="3">
    <source>
        <dbReference type="Proteomes" id="UP000197019"/>
    </source>
</evidence>
<dbReference type="InterPro" id="IPR011043">
    <property type="entry name" value="Gal_Oxase/kelch_b-propeller"/>
</dbReference>
<dbReference type="EMBL" id="CP022129">
    <property type="protein sequence ID" value="ASF45372.1"/>
    <property type="molecule type" value="Genomic_DNA"/>
</dbReference>
<evidence type="ECO:0000313" key="2">
    <source>
        <dbReference type="EMBL" id="ASF45372.1"/>
    </source>
</evidence>
<accession>A0A1Z4BVV0</accession>
<dbReference type="AlphaFoldDB" id="A0A1Z4BVV0"/>